<evidence type="ECO:0000256" key="9">
    <source>
        <dbReference type="ARBA" id="ARBA00023224"/>
    </source>
</evidence>
<keyword evidence="8 12" id="KW-0675">Receptor</keyword>
<evidence type="ECO:0000256" key="6">
    <source>
        <dbReference type="ARBA" id="ARBA00023040"/>
    </source>
</evidence>
<evidence type="ECO:0000256" key="4">
    <source>
        <dbReference type="ARBA" id="ARBA00022692"/>
    </source>
</evidence>
<name>A0A1D2M9M5_ORCCI</name>
<dbReference type="GO" id="GO:0043005">
    <property type="term" value="C:neuron projection"/>
    <property type="evidence" value="ECO:0007669"/>
    <property type="project" value="TreeGrafter"/>
</dbReference>
<keyword evidence="5 10" id="KW-1133">Transmembrane helix</keyword>
<organism evidence="12 13">
    <name type="scientific">Orchesella cincta</name>
    <name type="common">Springtail</name>
    <name type="synonym">Podura cincta</name>
    <dbReference type="NCBI Taxonomy" id="48709"/>
    <lineage>
        <taxon>Eukaryota</taxon>
        <taxon>Metazoa</taxon>
        <taxon>Ecdysozoa</taxon>
        <taxon>Arthropoda</taxon>
        <taxon>Hexapoda</taxon>
        <taxon>Collembola</taxon>
        <taxon>Entomobryomorpha</taxon>
        <taxon>Entomobryoidea</taxon>
        <taxon>Orchesellidae</taxon>
        <taxon>Orchesellinae</taxon>
        <taxon>Orchesella</taxon>
    </lineage>
</organism>
<keyword evidence="3" id="KW-1003">Cell membrane</keyword>
<dbReference type="InterPro" id="IPR017452">
    <property type="entry name" value="GPCR_Rhodpsn_7TM"/>
</dbReference>
<evidence type="ECO:0000313" key="13">
    <source>
        <dbReference type="Proteomes" id="UP000094527"/>
    </source>
</evidence>
<evidence type="ECO:0000259" key="11">
    <source>
        <dbReference type="PROSITE" id="PS50262"/>
    </source>
</evidence>
<proteinExistence type="inferred from homology"/>
<reference evidence="12 13" key="1">
    <citation type="journal article" date="2016" name="Genome Biol. Evol.">
        <title>Gene Family Evolution Reflects Adaptation to Soil Environmental Stressors in the Genome of the Collembolan Orchesella cincta.</title>
        <authorList>
            <person name="Faddeeva-Vakhrusheva A."/>
            <person name="Derks M.F."/>
            <person name="Anvar S.Y."/>
            <person name="Agamennone V."/>
            <person name="Suring W."/>
            <person name="Smit S."/>
            <person name="van Straalen N.M."/>
            <person name="Roelofs D."/>
        </authorList>
    </citation>
    <scope>NUCLEOTIDE SEQUENCE [LARGE SCALE GENOMIC DNA]</scope>
    <source>
        <tissue evidence="12">Mixed pool</tissue>
    </source>
</reference>
<gene>
    <name evidence="12" type="ORF">Ocin01_16999</name>
</gene>
<keyword evidence="13" id="KW-1185">Reference proteome</keyword>
<evidence type="ECO:0000256" key="1">
    <source>
        <dbReference type="ARBA" id="ARBA00004651"/>
    </source>
</evidence>
<dbReference type="PROSITE" id="PS50262">
    <property type="entry name" value="G_PROTEIN_RECEP_F1_2"/>
    <property type="match status" value="1"/>
</dbReference>
<keyword evidence="9" id="KW-0807">Transducer</keyword>
<dbReference type="GO" id="GO:0004930">
    <property type="term" value="F:G protein-coupled receptor activity"/>
    <property type="evidence" value="ECO:0007669"/>
    <property type="project" value="UniProtKB-KW"/>
</dbReference>
<keyword evidence="4 10" id="KW-0812">Transmembrane</keyword>
<keyword evidence="6" id="KW-0297">G-protein coupled receptor</keyword>
<dbReference type="PANTHER" id="PTHR24229:SF40">
    <property type="entry name" value="ALLATOSTATIN C RECEPTOR 1-RELATED"/>
    <property type="match status" value="1"/>
</dbReference>
<dbReference type="EMBL" id="LJIJ01002447">
    <property type="protein sequence ID" value="ODM89683.1"/>
    <property type="molecule type" value="Genomic_DNA"/>
</dbReference>
<dbReference type="SUPFAM" id="SSF81321">
    <property type="entry name" value="Family A G protein-coupled receptor-like"/>
    <property type="match status" value="1"/>
</dbReference>
<evidence type="ECO:0000256" key="10">
    <source>
        <dbReference type="SAM" id="Phobius"/>
    </source>
</evidence>
<dbReference type="Pfam" id="PF00001">
    <property type="entry name" value="7tm_1"/>
    <property type="match status" value="1"/>
</dbReference>
<evidence type="ECO:0000256" key="7">
    <source>
        <dbReference type="ARBA" id="ARBA00023136"/>
    </source>
</evidence>
<dbReference type="STRING" id="48709.A0A1D2M9M5"/>
<comment type="similarity">
    <text evidence="2">Belongs to the G-protein coupled receptor 1 family.</text>
</comment>
<dbReference type="InterPro" id="IPR000276">
    <property type="entry name" value="GPCR_Rhodpsn"/>
</dbReference>
<comment type="subcellular location">
    <subcellularLocation>
        <location evidence="1">Cell membrane</location>
        <topology evidence="1">Multi-pass membrane protein</topology>
    </subcellularLocation>
</comment>
<dbReference type="Gene3D" id="1.20.1070.10">
    <property type="entry name" value="Rhodopsin 7-helix transmembrane proteins"/>
    <property type="match status" value="1"/>
</dbReference>
<dbReference type="AlphaFoldDB" id="A0A1D2M9M5"/>
<evidence type="ECO:0000256" key="2">
    <source>
        <dbReference type="ARBA" id="ARBA00010663"/>
    </source>
</evidence>
<protein>
    <submittedName>
        <fullName evidence="12">Somatostatin receptor type 5</fullName>
    </submittedName>
</protein>
<keyword evidence="7 10" id="KW-0472">Membrane</keyword>
<evidence type="ECO:0000313" key="12">
    <source>
        <dbReference type="EMBL" id="ODM89683.1"/>
    </source>
</evidence>
<accession>A0A1D2M9M5</accession>
<evidence type="ECO:0000256" key="3">
    <source>
        <dbReference type="ARBA" id="ARBA00022475"/>
    </source>
</evidence>
<sequence length="145" mass="16429">MNLSVANVCMLISIIIFIATEHLGNWPFGNLLCKLYNIQSHIPNITYSLFQLALAVERYLTVGHPVIAGKWSKPLISNYLAGILWIVSFPLMVPVIMYAGTLDGTQLCTVDWPNSSTMRRNTQYILYLVIMDLAFHFQLFLLFAS</sequence>
<feature type="transmembrane region" description="Helical" evidence="10">
    <location>
        <begin position="124"/>
        <end position="144"/>
    </location>
</feature>
<feature type="domain" description="G-protein coupled receptors family 1 profile" evidence="11">
    <location>
        <begin position="1"/>
        <end position="145"/>
    </location>
</feature>
<dbReference type="OrthoDB" id="6076970at2759"/>
<dbReference type="GO" id="GO:0005886">
    <property type="term" value="C:plasma membrane"/>
    <property type="evidence" value="ECO:0007669"/>
    <property type="project" value="UniProtKB-SubCell"/>
</dbReference>
<dbReference type="Proteomes" id="UP000094527">
    <property type="component" value="Unassembled WGS sequence"/>
</dbReference>
<feature type="transmembrane region" description="Helical" evidence="10">
    <location>
        <begin position="79"/>
        <end position="99"/>
    </location>
</feature>
<evidence type="ECO:0000256" key="8">
    <source>
        <dbReference type="ARBA" id="ARBA00023170"/>
    </source>
</evidence>
<dbReference type="PANTHER" id="PTHR24229">
    <property type="entry name" value="NEUROPEPTIDES RECEPTOR"/>
    <property type="match status" value="1"/>
</dbReference>
<dbReference type="GO" id="GO:0042277">
    <property type="term" value="F:peptide binding"/>
    <property type="evidence" value="ECO:0007669"/>
    <property type="project" value="TreeGrafter"/>
</dbReference>
<evidence type="ECO:0000256" key="5">
    <source>
        <dbReference type="ARBA" id="ARBA00022989"/>
    </source>
</evidence>
<comment type="caution">
    <text evidence="12">The sequence shown here is derived from an EMBL/GenBank/DDBJ whole genome shotgun (WGS) entry which is preliminary data.</text>
</comment>